<name>A0A7I8KHW7_SPIIN</name>
<dbReference type="GO" id="GO:0016887">
    <property type="term" value="F:ATP hydrolysis activity"/>
    <property type="evidence" value="ECO:0007669"/>
    <property type="project" value="InterPro"/>
</dbReference>
<reference evidence="10" key="1">
    <citation type="submission" date="2020-02" db="EMBL/GenBank/DDBJ databases">
        <authorList>
            <person name="Scholz U."/>
            <person name="Mascher M."/>
            <person name="Fiebig A."/>
        </authorList>
    </citation>
    <scope>NUCLEOTIDE SEQUENCE</scope>
</reference>
<organism evidence="10 11">
    <name type="scientific">Spirodela intermedia</name>
    <name type="common">Intermediate duckweed</name>
    <dbReference type="NCBI Taxonomy" id="51605"/>
    <lineage>
        <taxon>Eukaryota</taxon>
        <taxon>Viridiplantae</taxon>
        <taxon>Streptophyta</taxon>
        <taxon>Embryophyta</taxon>
        <taxon>Tracheophyta</taxon>
        <taxon>Spermatophyta</taxon>
        <taxon>Magnoliopsida</taxon>
        <taxon>Liliopsida</taxon>
        <taxon>Araceae</taxon>
        <taxon>Lemnoideae</taxon>
        <taxon>Spirodela</taxon>
    </lineage>
</organism>
<dbReference type="GO" id="GO:0005524">
    <property type="term" value="F:ATP binding"/>
    <property type="evidence" value="ECO:0007669"/>
    <property type="project" value="UniProtKB-KW"/>
</dbReference>
<evidence type="ECO:0000313" key="11">
    <source>
        <dbReference type="Proteomes" id="UP000663760"/>
    </source>
</evidence>
<evidence type="ECO:0000256" key="6">
    <source>
        <dbReference type="ARBA" id="ARBA00022989"/>
    </source>
</evidence>
<keyword evidence="6 8" id="KW-1133">Transmembrane helix</keyword>
<sequence length="588" mass="64284">MELPVRGPATSEWKTRYLIETKSVSYRRPADGGGELDWACRWWWGRAGSKPILRDVSCRYLPGEITAVVGPSGAGKTTLLSILAGMVPLRRVSGEVLVNGRPMDAALFRRVSGYVPQEDSLLPQLTVEESLLYSAYLRLGGAAAADRARELLRQLGLDHVAGCRVGSGISGGERRRVSIGVELVHRPGAILLDEPTSGLDSASAVQIISLLRAMARAESKAVVVTVHQPGFRILELIDQVVILVAGEVRHRGPLELLERRLKEAGHRIPNQVNALEYAMENDLPQWALLPVEESTSEELEEEDDPRGQLVNTNGHLREVLVLGGRLAATVRRSNQLFATKIVQSLAAGLGLGSVFMRADDLQARVGFFAFSLTFLLSSTTEALPVFLRERKIVARETSRGAYRVSSYALANAAVYLPLLLAAALLYAAPVYWLVGLRRELDGFLFFALVVWLAMAAANSLLSCVAALAPSFVVGSSAAAGLLGCFFLFSGYFIAKESIPRQWIFVHYLSLFKYPFEAFLINEYGGEGGRRMCLQREGGACVVDGEMFLGREGLEGARRWTRAGVMAGFVAGYRVLAFAVLWLRCRKTV</sequence>
<feature type="transmembrane region" description="Helical" evidence="8">
    <location>
        <begin position="471"/>
        <end position="494"/>
    </location>
</feature>
<dbReference type="GO" id="GO:0140359">
    <property type="term" value="F:ABC-type transporter activity"/>
    <property type="evidence" value="ECO:0007669"/>
    <property type="project" value="InterPro"/>
</dbReference>
<accession>A0A7I8KHW7</accession>
<dbReference type="PROSITE" id="PS00211">
    <property type="entry name" value="ABC_TRANSPORTER_1"/>
    <property type="match status" value="1"/>
</dbReference>
<dbReference type="InterPro" id="IPR050352">
    <property type="entry name" value="ABCG_transporters"/>
</dbReference>
<evidence type="ECO:0000259" key="9">
    <source>
        <dbReference type="PROSITE" id="PS50893"/>
    </source>
</evidence>
<feature type="transmembrane region" description="Helical" evidence="8">
    <location>
        <begin position="365"/>
        <end position="387"/>
    </location>
</feature>
<dbReference type="InterPro" id="IPR017871">
    <property type="entry name" value="ABC_transporter-like_CS"/>
</dbReference>
<feature type="transmembrane region" description="Helical" evidence="8">
    <location>
        <begin position="562"/>
        <end position="582"/>
    </location>
</feature>
<dbReference type="AlphaFoldDB" id="A0A7I8KHW7"/>
<keyword evidence="3 8" id="KW-0812">Transmembrane</keyword>
<evidence type="ECO:0000256" key="3">
    <source>
        <dbReference type="ARBA" id="ARBA00022692"/>
    </source>
</evidence>
<dbReference type="PANTHER" id="PTHR48041">
    <property type="entry name" value="ABC TRANSPORTER G FAMILY MEMBER 28"/>
    <property type="match status" value="1"/>
</dbReference>
<evidence type="ECO:0000313" key="10">
    <source>
        <dbReference type="EMBL" id="CAA7397427.1"/>
    </source>
</evidence>
<evidence type="ECO:0000256" key="1">
    <source>
        <dbReference type="ARBA" id="ARBA00004141"/>
    </source>
</evidence>
<dbReference type="SUPFAM" id="SSF52540">
    <property type="entry name" value="P-loop containing nucleoside triphosphate hydrolases"/>
    <property type="match status" value="1"/>
</dbReference>
<feature type="transmembrane region" description="Helical" evidence="8">
    <location>
        <begin position="443"/>
        <end position="464"/>
    </location>
</feature>
<feature type="domain" description="ABC transporter" evidence="9">
    <location>
        <begin position="19"/>
        <end position="270"/>
    </location>
</feature>
<dbReference type="CDD" id="cd03213">
    <property type="entry name" value="ABCG_EPDR"/>
    <property type="match status" value="1"/>
</dbReference>
<keyword evidence="2" id="KW-0813">Transport</keyword>
<dbReference type="SMART" id="SM00382">
    <property type="entry name" value="AAA"/>
    <property type="match status" value="1"/>
</dbReference>
<dbReference type="Pfam" id="PF00005">
    <property type="entry name" value="ABC_tran"/>
    <property type="match status" value="1"/>
</dbReference>
<dbReference type="OrthoDB" id="66620at2759"/>
<evidence type="ECO:0000256" key="4">
    <source>
        <dbReference type="ARBA" id="ARBA00022741"/>
    </source>
</evidence>
<dbReference type="InterPro" id="IPR003439">
    <property type="entry name" value="ABC_transporter-like_ATP-bd"/>
</dbReference>
<dbReference type="InterPro" id="IPR013525">
    <property type="entry name" value="ABC2_TM"/>
</dbReference>
<proteinExistence type="predicted"/>
<dbReference type="FunFam" id="3.40.50.300:FF:001473">
    <property type="entry name" value="ATP-binding cassette transporter"/>
    <property type="match status" value="1"/>
</dbReference>
<gene>
    <name evidence="10" type="ORF">SI8410_06008092</name>
</gene>
<dbReference type="InterPro" id="IPR003593">
    <property type="entry name" value="AAA+_ATPase"/>
</dbReference>
<dbReference type="GO" id="GO:0016020">
    <property type="term" value="C:membrane"/>
    <property type="evidence" value="ECO:0007669"/>
    <property type="project" value="UniProtKB-SubCell"/>
</dbReference>
<dbReference type="InterPro" id="IPR027417">
    <property type="entry name" value="P-loop_NTPase"/>
</dbReference>
<dbReference type="PROSITE" id="PS50893">
    <property type="entry name" value="ABC_TRANSPORTER_2"/>
    <property type="match status" value="1"/>
</dbReference>
<evidence type="ECO:0000256" key="7">
    <source>
        <dbReference type="ARBA" id="ARBA00023136"/>
    </source>
</evidence>
<keyword evidence="5" id="KW-0067">ATP-binding</keyword>
<dbReference type="Proteomes" id="UP000663760">
    <property type="component" value="Chromosome 6"/>
</dbReference>
<dbReference type="Pfam" id="PF01061">
    <property type="entry name" value="ABC2_membrane"/>
    <property type="match status" value="1"/>
</dbReference>
<keyword evidence="4" id="KW-0547">Nucleotide-binding</keyword>
<dbReference type="PANTHER" id="PTHR48041:SF100">
    <property type="entry name" value="ABC TRANSPORTER-LIKE"/>
    <property type="match status" value="1"/>
</dbReference>
<protein>
    <recommendedName>
        <fullName evidence="9">ABC transporter domain-containing protein</fullName>
    </recommendedName>
</protein>
<dbReference type="EMBL" id="LR746269">
    <property type="protein sequence ID" value="CAA7397427.1"/>
    <property type="molecule type" value="Genomic_DNA"/>
</dbReference>
<evidence type="ECO:0000256" key="8">
    <source>
        <dbReference type="SAM" id="Phobius"/>
    </source>
</evidence>
<feature type="transmembrane region" description="Helical" evidence="8">
    <location>
        <begin position="408"/>
        <end position="431"/>
    </location>
</feature>
<evidence type="ECO:0000256" key="2">
    <source>
        <dbReference type="ARBA" id="ARBA00022448"/>
    </source>
</evidence>
<comment type="subcellular location">
    <subcellularLocation>
        <location evidence="1">Membrane</location>
        <topology evidence="1">Multi-pass membrane protein</topology>
    </subcellularLocation>
</comment>
<evidence type="ECO:0000256" key="5">
    <source>
        <dbReference type="ARBA" id="ARBA00022840"/>
    </source>
</evidence>
<dbReference type="Gene3D" id="3.40.50.300">
    <property type="entry name" value="P-loop containing nucleotide triphosphate hydrolases"/>
    <property type="match status" value="1"/>
</dbReference>
<keyword evidence="11" id="KW-1185">Reference proteome</keyword>
<keyword evidence="7 8" id="KW-0472">Membrane</keyword>